<sequence length="444" mass="50599">MGRLWRRELWRLAALLAVGLLIGWPFGAIGYGLATALALYLAYQLRQLHALQEWLTHHPHDEPPAASGLWGELFDRLYRYQKGQRLTQRRLRDTLRRIQESSEAMRDSVVMLDRHGDMEWWNSAAERMLGLQPAHDRGQHITNLLRDPRFVDYFHARDYREPLTLSSPIDEQMILQFQITLYGDDERLVMARDITRLHRLEQMRRDFVANVSHELRTPLTVLAGYLETYGDMADQLPPRLGRGIVQMQSQAERMQNLVNDLLLLSRLEIDQGGQDDARLDPASLLDTVRRDAEALSAGRQRLEVSIEDVRGLLGSEKEIHSAVSNLAFNAVRYAGDDSRIVLRWRPWQDGACLEVEDDGEGIDPLHIPRLTERFYRVDKGRSTATGGTGLGLAIVKHVLLRHDARLEIDSRLGEGATFRCVFPAHRLVGDRATADSRRAGAGES</sequence>
<keyword evidence="11" id="KW-0547">Nucleotide-binding</keyword>
<evidence type="ECO:0000256" key="12">
    <source>
        <dbReference type="ARBA" id="ARBA00022777"/>
    </source>
</evidence>
<dbReference type="InterPro" id="IPR000014">
    <property type="entry name" value="PAS"/>
</dbReference>
<dbReference type="SMART" id="SM00091">
    <property type="entry name" value="PAS"/>
    <property type="match status" value="1"/>
</dbReference>
<keyword evidence="7" id="KW-0597">Phosphoprotein</keyword>
<evidence type="ECO:0000259" key="19">
    <source>
        <dbReference type="PROSITE" id="PS50109"/>
    </source>
</evidence>
<dbReference type="NCBIfam" id="NF008235">
    <property type="entry name" value="PRK11006.1"/>
    <property type="match status" value="1"/>
</dbReference>
<feature type="transmembrane region" description="Helical" evidence="18">
    <location>
        <begin position="12"/>
        <end position="43"/>
    </location>
</feature>
<protein>
    <recommendedName>
        <fullName evidence="4">Phosphate regulon sensor protein PhoR</fullName>
        <ecNumber evidence="3">2.7.13.3</ecNumber>
    </recommendedName>
</protein>
<dbReference type="NCBIfam" id="TIGR02966">
    <property type="entry name" value="phoR_proteo"/>
    <property type="match status" value="1"/>
</dbReference>
<keyword evidence="8" id="KW-0592">Phosphate transport</keyword>
<dbReference type="Gene3D" id="3.30.450.20">
    <property type="entry name" value="PAS domain"/>
    <property type="match status" value="1"/>
</dbReference>
<evidence type="ECO:0000256" key="2">
    <source>
        <dbReference type="ARBA" id="ARBA00004236"/>
    </source>
</evidence>
<dbReference type="SMART" id="SM00387">
    <property type="entry name" value="HATPase_c"/>
    <property type="match status" value="1"/>
</dbReference>
<dbReference type="Gene3D" id="1.10.287.130">
    <property type="match status" value="1"/>
</dbReference>
<dbReference type="EMBL" id="JARWAK010000004">
    <property type="protein sequence ID" value="MDR5866502.1"/>
    <property type="molecule type" value="Genomic_DNA"/>
</dbReference>
<dbReference type="SMART" id="SM00388">
    <property type="entry name" value="HisKA"/>
    <property type="match status" value="1"/>
</dbReference>
<organism evidence="21 22">
    <name type="scientific">Halomonas koreensis</name>
    <dbReference type="NCBI Taxonomy" id="245385"/>
    <lineage>
        <taxon>Bacteria</taxon>
        <taxon>Pseudomonadati</taxon>
        <taxon>Pseudomonadota</taxon>
        <taxon>Gammaproteobacteria</taxon>
        <taxon>Oceanospirillales</taxon>
        <taxon>Halomonadaceae</taxon>
        <taxon>Halomonas</taxon>
    </lineage>
</organism>
<dbReference type="CDD" id="cd00082">
    <property type="entry name" value="HisKA"/>
    <property type="match status" value="1"/>
</dbReference>
<evidence type="ECO:0000256" key="11">
    <source>
        <dbReference type="ARBA" id="ARBA00022741"/>
    </source>
</evidence>
<dbReference type="PANTHER" id="PTHR45453">
    <property type="entry name" value="PHOSPHATE REGULON SENSOR PROTEIN PHOR"/>
    <property type="match status" value="1"/>
</dbReference>
<evidence type="ECO:0000256" key="13">
    <source>
        <dbReference type="ARBA" id="ARBA00022840"/>
    </source>
</evidence>
<dbReference type="Pfam" id="PF02518">
    <property type="entry name" value="HATPase_c"/>
    <property type="match status" value="1"/>
</dbReference>
<dbReference type="InterPro" id="IPR003594">
    <property type="entry name" value="HATPase_dom"/>
</dbReference>
<keyword evidence="13" id="KW-0067">ATP-binding</keyword>
<dbReference type="InterPro" id="IPR005467">
    <property type="entry name" value="His_kinase_dom"/>
</dbReference>
<dbReference type="InterPro" id="IPR036890">
    <property type="entry name" value="HATPase_C_sf"/>
</dbReference>
<dbReference type="Pfam" id="PF00512">
    <property type="entry name" value="HisKA"/>
    <property type="match status" value="1"/>
</dbReference>
<keyword evidence="22" id="KW-1185">Reference proteome</keyword>
<dbReference type="GO" id="GO:0016301">
    <property type="term" value="F:kinase activity"/>
    <property type="evidence" value="ECO:0007669"/>
    <property type="project" value="UniProtKB-KW"/>
</dbReference>
<comment type="function">
    <text evidence="17">Member of the two-component regulatory system PhoR/PhoB involved in the phosphate regulon genes expression. PhoR may function as a membrane-associated protein kinase that phosphorylates PhoB in response to environmental signals.</text>
</comment>
<evidence type="ECO:0000256" key="6">
    <source>
        <dbReference type="ARBA" id="ARBA00022475"/>
    </source>
</evidence>
<evidence type="ECO:0000256" key="9">
    <source>
        <dbReference type="ARBA" id="ARBA00022679"/>
    </source>
</evidence>
<dbReference type="InterPro" id="IPR035965">
    <property type="entry name" value="PAS-like_dom_sf"/>
</dbReference>
<dbReference type="InterPro" id="IPR003661">
    <property type="entry name" value="HisK_dim/P_dom"/>
</dbReference>
<evidence type="ECO:0000256" key="7">
    <source>
        <dbReference type="ARBA" id="ARBA00022553"/>
    </source>
</evidence>
<keyword evidence="12 21" id="KW-0418">Kinase</keyword>
<keyword evidence="5" id="KW-0813">Transport</keyword>
<comment type="subcellular location">
    <subcellularLocation>
        <location evidence="2">Cell membrane</location>
    </subcellularLocation>
</comment>
<gene>
    <name evidence="21" type="primary">phoR</name>
    <name evidence="21" type="ORF">QC818_06850</name>
</gene>
<evidence type="ECO:0000256" key="5">
    <source>
        <dbReference type="ARBA" id="ARBA00022448"/>
    </source>
</evidence>
<dbReference type="PROSITE" id="PS50109">
    <property type="entry name" value="HIS_KIN"/>
    <property type="match status" value="1"/>
</dbReference>
<dbReference type="InterPro" id="IPR004358">
    <property type="entry name" value="Sig_transdc_His_kin-like_C"/>
</dbReference>
<comment type="caution">
    <text evidence="21">The sequence shown here is derived from an EMBL/GenBank/DDBJ whole genome shotgun (WGS) entry which is preliminary data.</text>
</comment>
<keyword evidence="16 18" id="KW-0472">Membrane</keyword>
<dbReference type="PRINTS" id="PR00344">
    <property type="entry name" value="BCTRLSENSOR"/>
</dbReference>
<keyword evidence="14 18" id="KW-1133">Transmembrane helix</keyword>
<proteinExistence type="predicted"/>
<reference evidence="21 22" key="1">
    <citation type="submission" date="2023-04" db="EMBL/GenBank/DDBJ databases">
        <title>A long-awaited taxogenomic arrangement of the family Halomonadaceae.</title>
        <authorList>
            <person name="De La Haba R."/>
            <person name="Chuvochina M."/>
            <person name="Wittouck S."/>
            <person name="Arahal D.R."/>
            <person name="Sanchez-Porro C."/>
            <person name="Hugenholtz P."/>
            <person name="Ventosa A."/>
        </authorList>
    </citation>
    <scope>NUCLEOTIDE SEQUENCE [LARGE SCALE GENOMIC DNA]</scope>
    <source>
        <strain evidence="21 22">DSM 23530</strain>
    </source>
</reference>
<evidence type="ECO:0000256" key="18">
    <source>
        <dbReference type="SAM" id="Phobius"/>
    </source>
</evidence>
<dbReference type="PANTHER" id="PTHR45453:SF1">
    <property type="entry name" value="PHOSPHATE REGULON SENSOR PROTEIN PHOR"/>
    <property type="match status" value="1"/>
</dbReference>
<accession>A0ABU1G1Z7</accession>
<comment type="catalytic activity">
    <reaction evidence="1">
        <text>ATP + protein L-histidine = ADP + protein N-phospho-L-histidine.</text>
        <dbReference type="EC" id="2.7.13.3"/>
    </reaction>
</comment>
<dbReference type="SUPFAM" id="SSF55785">
    <property type="entry name" value="PYP-like sensor domain (PAS domain)"/>
    <property type="match status" value="1"/>
</dbReference>
<dbReference type="EC" id="2.7.13.3" evidence="3"/>
<dbReference type="Pfam" id="PF00989">
    <property type="entry name" value="PAS"/>
    <property type="match status" value="1"/>
</dbReference>
<evidence type="ECO:0000256" key="1">
    <source>
        <dbReference type="ARBA" id="ARBA00000085"/>
    </source>
</evidence>
<evidence type="ECO:0000259" key="20">
    <source>
        <dbReference type="PROSITE" id="PS50112"/>
    </source>
</evidence>
<evidence type="ECO:0000256" key="4">
    <source>
        <dbReference type="ARBA" id="ARBA00019665"/>
    </source>
</evidence>
<evidence type="ECO:0000313" key="22">
    <source>
        <dbReference type="Proteomes" id="UP001264519"/>
    </source>
</evidence>
<evidence type="ECO:0000256" key="17">
    <source>
        <dbReference type="ARBA" id="ARBA00025207"/>
    </source>
</evidence>
<dbReference type="InterPro" id="IPR050351">
    <property type="entry name" value="BphY/WalK/GraS-like"/>
</dbReference>
<evidence type="ECO:0000256" key="3">
    <source>
        <dbReference type="ARBA" id="ARBA00012438"/>
    </source>
</evidence>
<dbReference type="InterPro" id="IPR036097">
    <property type="entry name" value="HisK_dim/P_sf"/>
</dbReference>
<keyword evidence="15" id="KW-0902">Two-component regulatory system</keyword>
<dbReference type="CDD" id="cd00130">
    <property type="entry name" value="PAS"/>
    <property type="match status" value="1"/>
</dbReference>
<evidence type="ECO:0000313" key="21">
    <source>
        <dbReference type="EMBL" id="MDR5866502.1"/>
    </source>
</evidence>
<dbReference type="SUPFAM" id="SSF55874">
    <property type="entry name" value="ATPase domain of HSP90 chaperone/DNA topoisomerase II/histidine kinase"/>
    <property type="match status" value="1"/>
</dbReference>
<dbReference type="PROSITE" id="PS50112">
    <property type="entry name" value="PAS"/>
    <property type="match status" value="1"/>
</dbReference>
<feature type="domain" description="PAS" evidence="20">
    <location>
        <begin position="94"/>
        <end position="158"/>
    </location>
</feature>
<evidence type="ECO:0000256" key="10">
    <source>
        <dbReference type="ARBA" id="ARBA00022692"/>
    </source>
</evidence>
<name>A0ABU1G1Z7_9GAMM</name>
<evidence type="ECO:0000256" key="8">
    <source>
        <dbReference type="ARBA" id="ARBA00022592"/>
    </source>
</evidence>
<evidence type="ECO:0000256" key="16">
    <source>
        <dbReference type="ARBA" id="ARBA00023136"/>
    </source>
</evidence>
<keyword evidence="6" id="KW-1003">Cell membrane</keyword>
<feature type="domain" description="Histidine kinase" evidence="19">
    <location>
        <begin position="210"/>
        <end position="426"/>
    </location>
</feature>
<dbReference type="InterPro" id="IPR013767">
    <property type="entry name" value="PAS_fold"/>
</dbReference>
<evidence type="ECO:0000256" key="15">
    <source>
        <dbReference type="ARBA" id="ARBA00023012"/>
    </source>
</evidence>
<dbReference type="Gene3D" id="3.30.565.10">
    <property type="entry name" value="Histidine kinase-like ATPase, C-terminal domain"/>
    <property type="match status" value="1"/>
</dbReference>
<dbReference type="InterPro" id="IPR021766">
    <property type="entry name" value="PhoR_N"/>
</dbReference>
<dbReference type="Pfam" id="PF11808">
    <property type="entry name" value="PhoR"/>
    <property type="match status" value="1"/>
</dbReference>
<keyword evidence="10 18" id="KW-0812">Transmembrane</keyword>
<evidence type="ECO:0000256" key="14">
    <source>
        <dbReference type="ARBA" id="ARBA00022989"/>
    </source>
</evidence>
<dbReference type="RefSeq" id="WP_309652101.1">
    <property type="nucleotide sequence ID" value="NZ_JARWAK010000004.1"/>
</dbReference>
<dbReference type="SUPFAM" id="SSF47384">
    <property type="entry name" value="Homodimeric domain of signal transducing histidine kinase"/>
    <property type="match status" value="1"/>
</dbReference>
<dbReference type="InterPro" id="IPR014310">
    <property type="entry name" value="Sig_transdc_His_kinase_PhoR"/>
</dbReference>
<dbReference type="Proteomes" id="UP001264519">
    <property type="component" value="Unassembled WGS sequence"/>
</dbReference>
<keyword evidence="9" id="KW-0808">Transferase</keyword>